<reference evidence="7 8" key="1">
    <citation type="submission" date="2022-04" db="EMBL/GenBank/DDBJ databases">
        <title>Leucobacter sp. isolated from rhizosphere of garlic.</title>
        <authorList>
            <person name="Won M."/>
            <person name="Lee C.-M."/>
            <person name="Woen H.-Y."/>
            <person name="Kwon S.-W."/>
        </authorList>
    </citation>
    <scope>NUCLEOTIDE SEQUENCE [LARGE SCALE GENOMIC DNA]</scope>
    <source>
        <strain evidence="7 8">H21R-40</strain>
    </source>
</reference>
<dbReference type="Proteomes" id="UP000831786">
    <property type="component" value="Chromosome"/>
</dbReference>
<dbReference type="Gene3D" id="3.40.50.720">
    <property type="entry name" value="NAD(P)-binding Rossmann-like Domain"/>
    <property type="match status" value="1"/>
</dbReference>
<dbReference type="PROSITE" id="PS00059">
    <property type="entry name" value="ADH_ZINC"/>
    <property type="match status" value="1"/>
</dbReference>
<keyword evidence="4" id="KW-0560">Oxidoreductase</keyword>
<comment type="cofactor">
    <cofactor evidence="1 5">
        <name>Zn(2+)</name>
        <dbReference type="ChEBI" id="CHEBI:29105"/>
    </cofactor>
</comment>
<dbReference type="InterPro" id="IPR020843">
    <property type="entry name" value="ER"/>
</dbReference>
<dbReference type="RefSeq" id="WP_244728758.1">
    <property type="nucleotide sequence ID" value="NZ_CP095045.1"/>
</dbReference>
<dbReference type="InterPro" id="IPR050129">
    <property type="entry name" value="Zn_alcohol_dh"/>
</dbReference>
<dbReference type="SUPFAM" id="SSF50129">
    <property type="entry name" value="GroES-like"/>
    <property type="match status" value="1"/>
</dbReference>
<dbReference type="EMBL" id="CP095045">
    <property type="protein sequence ID" value="UOQ57855.1"/>
    <property type="molecule type" value="Genomic_DNA"/>
</dbReference>
<sequence>MKTAVFSGPGRLAVEERPIPELGAGDLLLRVRAASICGTDLRILRHGHFKLPEGTPRVLGHEVAGEVAAVGDRVTGFGVGDRLAVAPNIGCGACALCARGRNQLCPDYEAFGVTLDGGFQEYMLVPARALARGNVFRVPSTMPLDVAPLMEPAACCLHGQRAVGIGPGDDVVIIGAGPIGCLHALLAKRAGAARVIIANRRQSRLDIAGRLGADVLINATDADVHDEVMGLTDGRGADVVLTCVSSPEVIAGATDLLARAGRLNVFSGLGDAARPQIDVNALHYREIVMTGTTGARNQDFADGLELLADDSALLAELVSRRFGLEDIAAAVAHATSGSGMKPMITSPGASDPA</sequence>
<evidence type="ECO:0000256" key="5">
    <source>
        <dbReference type="RuleBase" id="RU361277"/>
    </source>
</evidence>
<accession>A0ABY4FNM3</accession>
<feature type="domain" description="Enoyl reductase (ER)" evidence="6">
    <location>
        <begin position="7"/>
        <end position="344"/>
    </location>
</feature>
<dbReference type="InterPro" id="IPR013149">
    <property type="entry name" value="ADH-like_C"/>
</dbReference>
<evidence type="ECO:0000256" key="4">
    <source>
        <dbReference type="ARBA" id="ARBA00023002"/>
    </source>
</evidence>
<dbReference type="SMART" id="SM00829">
    <property type="entry name" value="PKS_ER"/>
    <property type="match status" value="1"/>
</dbReference>
<dbReference type="InterPro" id="IPR011032">
    <property type="entry name" value="GroES-like_sf"/>
</dbReference>
<dbReference type="SUPFAM" id="SSF51735">
    <property type="entry name" value="NAD(P)-binding Rossmann-fold domains"/>
    <property type="match status" value="1"/>
</dbReference>
<protein>
    <submittedName>
        <fullName evidence="7">Zinc-dependent dehydrogenase</fullName>
    </submittedName>
</protein>
<dbReference type="Pfam" id="PF08240">
    <property type="entry name" value="ADH_N"/>
    <property type="match status" value="1"/>
</dbReference>
<dbReference type="InterPro" id="IPR013154">
    <property type="entry name" value="ADH-like_N"/>
</dbReference>
<dbReference type="InterPro" id="IPR002328">
    <property type="entry name" value="ADH_Zn_CS"/>
</dbReference>
<evidence type="ECO:0000256" key="1">
    <source>
        <dbReference type="ARBA" id="ARBA00001947"/>
    </source>
</evidence>
<organism evidence="7 8">
    <name type="scientific">Leucobacter allii</name>
    <dbReference type="NCBI Taxonomy" id="2932247"/>
    <lineage>
        <taxon>Bacteria</taxon>
        <taxon>Bacillati</taxon>
        <taxon>Actinomycetota</taxon>
        <taxon>Actinomycetes</taxon>
        <taxon>Micrococcales</taxon>
        <taxon>Microbacteriaceae</taxon>
        <taxon>Leucobacter</taxon>
    </lineage>
</organism>
<comment type="similarity">
    <text evidence="5">Belongs to the zinc-containing alcohol dehydrogenase family.</text>
</comment>
<dbReference type="PANTHER" id="PTHR43401">
    <property type="entry name" value="L-THREONINE 3-DEHYDROGENASE"/>
    <property type="match status" value="1"/>
</dbReference>
<dbReference type="Gene3D" id="3.90.180.10">
    <property type="entry name" value="Medium-chain alcohol dehydrogenases, catalytic domain"/>
    <property type="match status" value="1"/>
</dbReference>
<keyword evidence="2 5" id="KW-0479">Metal-binding</keyword>
<evidence type="ECO:0000256" key="2">
    <source>
        <dbReference type="ARBA" id="ARBA00022723"/>
    </source>
</evidence>
<dbReference type="Pfam" id="PF00107">
    <property type="entry name" value="ADH_zinc_N"/>
    <property type="match status" value="1"/>
</dbReference>
<dbReference type="CDD" id="cd08235">
    <property type="entry name" value="iditol_2_DH_like"/>
    <property type="match status" value="1"/>
</dbReference>
<keyword evidence="8" id="KW-1185">Reference proteome</keyword>
<dbReference type="PANTHER" id="PTHR43401:SF2">
    <property type="entry name" value="L-THREONINE 3-DEHYDROGENASE"/>
    <property type="match status" value="1"/>
</dbReference>
<evidence type="ECO:0000313" key="8">
    <source>
        <dbReference type="Proteomes" id="UP000831786"/>
    </source>
</evidence>
<evidence type="ECO:0000313" key="7">
    <source>
        <dbReference type="EMBL" id="UOQ57855.1"/>
    </source>
</evidence>
<proteinExistence type="inferred from homology"/>
<evidence type="ECO:0000259" key="6">
    <source>
        <dbReference type="SMART" id="SM00829"/>
    </source>
</evidence>
<evidence type="ECO:0000256" key="3">
    <source>
        <dbReference type="ARBA" id="ARBA00022833"/>
    </source>
</evidence>
<dbReference type="InterPro" id="IPR036291">
    <property type="entry name" value="NAD(P)-bd_dom_sf"/>
</dbReference>
<gene>
    <name evidence="7" type="ORF">MUN78_03190</name>
</gene>
<name>A0ABY4FNM3_9MICO</name>
<keyword evidence="3 5" id="KW-0862">Zinc</keyword>